<evidence type="ECO:0000313" key="1">
    <source>
        <dbReference type="EMBL" id="KAG5588317.1"/>
    </source>
</evidence>
<reference evidence="1 2" key="1">
    <citation type="submission" date="2020-09" db="EMBL/GenBank/DDBJ databases">
        <title>De no assembly of potato wild relative species, Solanum commersonii.</title>
        <authorList>
            <person name="Cho K."/>
        </authorList>
    </citation>
    <scope>NUCLEOTIDE SEQUENCE [LARGE SCALE GENOMIC DNA]</scope>
    <source>
        <strain evidence="1">LZ3.2</strain>
        <tissue evidence="1">Leaf</tissue>
    </source>
</reference>
<organism evidence="1 2">
    <name type="scientific">Solanum commersonii</name>
    <name type="common">Commerson's wild potato</name>
    <name type="synonym">Commerson's nightshade</name>
    <dbReference type="NCBI Taxonomy" id="4109"/>
    <lineage>
        <taxon>Eukaryota</taxon>
        <taxon>Viridiplantae</taxon>
        <taxon>Streptophyta</taxon>
        <taxon>Embryophyta</taxon>
        <taxon>Tracheophyta</taxon>
        <taxon>Spermatophyta</taxon>
        <taxon>Magnoliopsida</taxon>
        <taxon>eudicotyledons</taxon>
        <taxon>Gunneridae</taxon>
        <taxon>Pentapetalae</taxon>
        <taxon>asterids</taxon>
        <taxon>lamiids</taxon>
        <taxon>Solanales</taxon>
        <taxon>Solanaceae</taxon>
        <taxon>Solanoideae</taxon>
        <taxon>Solaneae</taxon>
        <taxon>Solanum</taxon>
    </lineage>
</organism>
<proteinExistence type="predicted"/>
<gene>
    <name evidence="1" type="ORF">H5410_048751</name>
</gene>
<dbReference type="AlphaFoldDB" id="A0A9J5XKH9"/>
<comment type="caution">
    <text evidence="1">The sequence shown here is derived from an EMBL/GenBank/DDBJ whole genome shotgun (WGS) entry which is preliminary data.</text>
</comment>
<dbReference type="EMBL" id="JACXVP010000009">
    <property type="protein sequence ID" value="KAG5588317.1"/>
    <property type="molecule type" value="Genomic_DNA"/>
</dbReference>
<name>A0A9J5XKH9_SOLCO</name>
<protein>
    <submittedName>
        <fullName evidence="1">Uncharacterized protein</fullName>
    </submittedName>
</protein>
<keyword evidence="2" id="KW-1185">Reference proteome</keyword>
<accession>A0A9J5XKH9</accession>
<sequence>YNGIAINIDGKAIAQTIRSEIASEVQRLSEKYGKVSYDLGKCICVHTDVAEAEVISKVHEQAHHLNEYATVHI</sequence>
<feature type="non-terminal residue" evidence="1">
    <location>
        <position position="1"/>
    </location>
</feature>
<dbReference type="Proteomes" id="UP000824120">
    <property type="component" value="Chromosome 9"/>
</dbReference>
<evidence type="ECO:0000313" key="2">
    <source>
        <dbReference type="Proteomes" id="UP000824120"/>
    </source>
</evidence>